<evidence type="ECO:0000313" key="4">
    <source>
        <dbReference type="Proteomes" id="UP000297737"/>
    </source>
</evidence>
<dbReference type="InterPro" id="IPR003746">
    <property type="entry name" value="DUF167"/>
</dbReference>
<reference evidence="3 4" key="1">
    <citation type="submission" date="2019-02" db="EMBL/GenBank/DDBJ databases">
        <title>Polymorphobacter sp. isolated from the lake at the Tibet of China.</title>
        <authorList>
            <person name="Li A."/>
        </authorList>
    </citation>
    <scope>NUCLEOTIDE SEQUENCE [LARGE SCALE GENOMIC DNA]</scope>
    <source>
        <strain evidence="3 4">DJ1R-1</strain>
    </source>
</reference>
<gene>
    <name evidence="3" type="ORF">EUV02_08875</name>
</gene>
<dbReference type="NCBIfam" id="TIGR00251">
    <property type="entry name" value="DUF167 family protein"/>
    <property type="match status" value="1"/>
</dbReference>
<accession>A0A4Y9EPL6</accession>
<keyword evidence="4" id="KW-1185">Reference proteome</keyword>
<protein>
    <recommendedName>
        <fullName evidence="2">UPF0235 protein EUV02_08875</fullName>
    </recommendedName>
</protein>
<name>A0A4Y9EPL6_9SPHN</name>
<dbReference type="Gene3D" id="3.30.1200.10">
    <property type="entry name" value="YggU-like"/>
    <property type="match status" value="1"/>
</dbReference>
<dbReference type="SMART" id="SM01152">
    <property type="entry name" value="DUF167"/>
    <property type="match status" value="1"/>
</dbReference>
<evidence type="ECO:0000256" key="1">
    <source>
        <dbReference type="ARBA" id="ARBA00010364"/>
    </source>
</evidence>
<evidence type="ECO:0000256" key="2">
    <source>
        <dbReference type="HAMAP-Rule" id="MF_00634"/>
    </source>
</evidence>
<dbReference type="AlphaFoldDB" id="A0A4Y9EPL6"/>
<dbReference type="OrthoDB" id="9801972at2"/>
<dbReference type="EMBL" id="SIHO01000002">
    <property type="protein sequence ID" value="TFU03289.1"/>
    <property type="molecule type" value="Genomic_DNA"/>
</dbReference>
<evidence type="ECO:0000313" key="3">
    <source>
        <dbReference type="EMBL" id="TFU03289.1"/>
    </source>
</evidence>
<dbReference type="RefSeq" id="WP_135245881.1">
    <property type="nucleotide sequence ID" value="NZ_SIHO01000002.1"/>
</dbReference>
<dbReference type="Pfam" id="PF02594">
    <property type="entry name" value="DUF167"/>
    <property type="match status" value="1"/>
</dbReference>
<dbReference type="SUPFAM" id="SSF69786">
    <property type="entry name" value="YggU-like"/>
    <property type="match status" value="1"/>
</dbReference>
<dbReference type="Proteomes" id="UP000297737">
    <property type="component" value="Unassembled WGS sequence"/>
</dbReference>
<proteinExistence type="inferred from homology"/>
<dbReference type="PANTHER" id="PTHR13420:SF7">
    <property type="entry name" value="UPF0235 PROTEIN C15ORF40"/>
    <property type="match status" value="1"/>
</dbReference>
<sequence length="107" mass="11326">MTAWSMHAGSIRLAVRVSPRGGRNAVEGLREDAAGTQHLVVRVSAAPVDGEANEAVESTVAKWLGIKPRMVEIISGETARVKLLRIDGDPVALSRKLQSLTATEVAA</sequence>
<dbReference type="PANTHER" id="PTHR13420">
    <property type="entry name" value="UPF0235 PROTEIN C15ORF40"/>
    <property type="match status" value="1"/>
</dbReference>
<dbReference type="HAMAP" id="MF_00634">
    <property type="entry name" value="UPF0235"/>
    <property type="match status" value="1"/>
</dbReference>
<dbReference type="GO" id="GO:0005737">
    <property type="term" value="C:cytoplasm"/>
    <property type="evidence" value="ECO:0007669"/>
    <property type="project" value="TreeGrafter"/>
</dbReference>
<organism evidence="3 4">
    <name type="scientific">Glacieibacterium arshaanense</name>
    <dbReference type="NCBI Taxonomy" id="2511025"/>
    <lineage>
        <taxon>Bacteria</taxon>
        <taxon>Pseudomonadati</taxon>
        <taxon>Pseudomonadota</taxon>
        <taxon>Alphaproteobacteria</taxon>
        <taxon>Sphingomonadales</taxon>
        <taxon>Sphingosinicellaceae</taxon>
        <taxon>Glacieibacterium</taxon>
    </lineage>
</organism>
<dbReference type="InterPro" id="IPR036591">
    <property type="entry name" value="YggU-like_sf"/>
</dbReference>
<comment type="caution">
    <text evidence="3">The sequence shown here is derived from an EMBL/GenBank/DDBJ whole genome shotgun (WGS) entry which is preliminary data.</text>
</comment>
<comment type="similarity">
    <text evidence="1 2">Belongs to the UPF0235 family.</text>
</comment>